<dbReference type="InterPro" id="IPR039421">
    <property type="entry name" value="Type_1_exporter"/>
</dbReference>
<accession>A0A5M8RL58</accession>
<dbReference type="Proteomes" id="UP000324326">
    <property type="component" value="Unassembled WGS sequence"/>
</dbReference>
<proteinExistence type="predicted"/>
<dbReference type="InterPro" id="IPR036640">
    <property type="entry name" value="ABC1_TM_sf"/>
</dbReference>
<keyword evidence="5 11" id="KW-0067">ATP-binding</keyword>
<dbReference type="PANTHER" id="PTHR43394:SF1">
    <property type="entry name" value="ATP-BINDING CASSETTE SUB-FAMILY B MEMBER 10, MITOCHONDRIAL"/>
    <property type="match status" value="1"/>
</dbReference>
<name>A0A5M8RL58_9BACI</name>
<evidence type="ECO:0000256" key="2">
    <source>
        <dbReference type="ARBA" id="ARBA00022448"/>
    </source>
</evidence>
<dbReference type="Pfam" id="PF00005">
    <property type="entry name" value="ABC_tran"/>
    <property type="match status" value="1"/>
</dbReference>
<evidence type="ECO:0000256" key="7">
    <source>
        <dbReference type="ARBA" id="ARBA00023136"/>
    </source>
</evidence>
<dbReference type="PANTHER" id="PTHR43394">
    <property type="entry name" value="ATP-DEPENDENT PERMEASE MDL1, MITOCHONDRIAL"/>
    <property type="match status" value="1"/>
</dbReference>
<dbReference type="GO" id="GO:0005886">
    <property type="term" value="C:plasma membrane"/>
    <property type="evidence" value="ECO:0007669"/>
    <property type="project" value="UniProtKB-SubCell"/>
</dbReference>
<evidence type="ECO:0000313" key="11">
    <source>
        <dbReference type="EMBL" id="KAA6449337.1"/>
    </source>
</evidence>
<keyword evidence="2" id="KW-0813">Transport</keyword>
<keyword evidence="4" id="KW-0547">Nucleotide-binding</keyword>
<dbReference type="InterPro" id="IPR011527">
    <property type="entry name" value="ABC1_TM_dom"/>
</dbReference>
<evidence type="ECO:0000259" key="9">
    <source>
        <dbReference type="PROSITE" id="PS50893"/>
    </source>
</evidence>
<evidence type="ECO:0000256" key="4">
    <source>
        <dbReference type="ARBA" id="ARBA00022741"/>
    </source>
</evidence>
<keyword evidence="6 8" id="KW-1133">Transmembrane helix</keyword>
<dbReference type="GO" id="GO:0015421">
    <property type="term" value="F:ABC-type oligopeptide transporter activity"/>
    <property type="evidence" value="ECO:0007669"/>
    <property type="project" value="TreeGrafter"/>
</dbReference>
<feature type="transmembrane region" description="Helical" evidence="8">
    <location>
        <begin position="277"/>
        <end position="302"/>
    </location>
</feature>
<sequence length="579" mass="64327">MNSYLYQISGGKPKSLLPSIGAALLDGLVKIFPAILIVDVFNTVFELFAKESATLDTTRLWAVSAFLLGWLVIQYAASLLAYNTSFISSYKVSAFGRIELAEHLRKLPLGYISSKNPAELTNMMINDFAEVEKAISHTVPQFISGLLFPILAFIGLLFVNWKMAIAMFIALPVACIVLWATNRFQDSLSSKQVIAKNRAGSMLQEYISGIREIKAHQLGGERFQRLRQAFEDLMRESIRLETLIGPIVMIAIILIRSGMTLMIFTGTYLMIDGQLTLPIFLMFLLVGLRVFEPMTVTLVNYAEIRYGSFSAKRIMDLRSEKPQKGDDTIKNIENISFEDVTFSYKPDQPVIKNVTFDIPAKKITALVGPSGSGKSTITKLIARFWDIDSGVIRAGGKALVDINPENLLSHISMVFQEVYLFKATIYHNIQVGNPQASREDIIEAAKKANCHDFITALPHGYDTLVGEGGSTLSGGEKQRISIARALLKDADIILLDEATASLDPESEADIQRALNRLIENKTVVMIAHRLQTIRNAHQIIVLNNGSVSEKGTHETLLAQEGLYAKLWHLQNEAGNWQLK</sequence>
<evidence type="ECO:0000256" key="5">
    <source>
        <dbReference type="ARBA" id="ARBA00022840"/>
    </source>
</evidence>
<dbReference type="Pfam" id="PF00664">
    <property type="entry name" value="ABC_membrane"/>
    <property type="match status" value="1"/>
</dbReference>
<dbReference type="FunFam" id="3.40.50.300:FF:000287">
    <property type="entry name" value="Multidrug ABC transporter ATP-binding protein"/>
    <property type="match status" value="1"/>
</dbReference>
<feature type="transmembrane region" description="Helical" evidence="8">
    <location>
        <begin position="142"/>
        <end position="159"/>
    </location>
</feature>
<dbReference type="Gene3D" id="1.20.1560.10">
    <property type="entry name" value="ABC transporter type 1, transmembrane domain"/>
    <property type="match status" value="1"/>
</dbReference>
<dbReference type="PROSITE" id="PS50929">
    <property type="entry name" value="ABC_TM1F"/>
    <property type="match status" value="1"/>
</dbReference>
<feature type="transmembrane region" description="Helical" evidence="8">
    <location>
        <begin position="61"/>
        <end position="82"/>
    </location>
</feature>
<evidence type="ECO:0000256" key="6">
    <source>
        <dbReference type="ARBA" id="ARBA00022989"/>
    </source>
</evidence>
<feature type="domain" description="ABC transporter" evidence="9">
    <location>
        <begin position="335"/>
        <end position="569"/>
    </location>
</feature>
<dbReference type="PROSITE" id="PS00211">
    <property type="entry name" value="ABC_TRANSPORTER_1"/>
    <property type="match status" value="1"/>
</dbReference>
<dbReference type="AlphaFoldDB" id="A0A5M8RL58"/>
<dbReference type="Gene3D" id="3.40.50.300">
    <property type="entry name" value="P-loop containing nucleotide triphosphate hydrolases"/>
    <property type="match status" value="1"/>
</dbReference>
<protein>
    <submittedName>
        <fullName evidence="11">ABC transporter ATP-binding protein</fullName>
    </submittedName>
</protein>
<dbReference type="InterPro" id="IPR003593">
    <property type="entry name" value="AAA+_ATPase"/>
</dbReference>
<feature type="transmembrane region" description="Helical" evidence="8">
    <location>
        <begin position="243"/>
        <end position="271"/>
    </location>
</feature>
<evidence type="ECO:0000256" key="3">
    <source>
        <dbReference type="ARBA" id="ARBA00022692"/>
    </source>
</evidence>
<evidence type="ECO:0000259" key="10">
    <source>
        <dbReference type="PROSITE" id="PS50929"/>
    </source>
</evidence>
<comment type="caution">
    <text evidence="11">The sequence shown here is derived from an EMBL/GenBank/DDBJ whole genome shotgun (WGS) entry which is preliminary data.</text>
</comment>
<dbReference type="SUPFAM" id="SSF52540">
    <property type="entry name" value="P-loop containing nucleoside triphosphate hydrolases"/>
    <property type="match status" value="1"/>
</dbReference>
<dbReference type="InterPro" id="IPR017871">
    <property type="entry name" value="ABC_transporter-like_CS"/>
</dbReference>
<dbReference type="EMBL" id="QSND01000003">
    <property type="protein sequence ID" value="KAA6449337.1"/>
    <property type="molecule type" value="Genomic_DNA"/>
</dbReference>
<keyword evidence="7 8" id="KW-0472">Membrane</keyword>
<dbReference type="GO" id="GO:0005524">
    <property type="term" value="F:ATP binding"/>
    <property type="evidence" value="ECO:0007669"/>
    <property type="project" value="UniProtKB-KW"/>
</dbReference>
<evidence type="ECO:0000256" key="1">
    <source>
        <dbReference type="ARBA" id="ARBA00004651"/>
    </source>
</evidence>
<dbReference type="InterPro" id="IPR027417">
    <property type="entry name" value="P-loop_NTPase"/>
</dbReference>
<dbReference type="GO" id="GO:0016887">
    <property type="term" value="F:ATP hydrolysis activity"/>
    <property type="evidence" value="ECO:0007669"/>
    <property type="project" value="InterPro"/>
</dbReference>
<feature type="transmembrane region" description="Helical" evidence="8">
    <location>
        <begin position="165"/>
        <end position="182"/>
    </location>
</feature>
<gene>
    <name evidence="11" type="ORF">DX927_15600</name>
</gene>
<feature type="transmembrane region" description="Helical" evidence="8">
    <location>
        <begin position="20"/>
        <end position="41"/>
    </location>
</feature>
<dbReference type="RefSeq" id="WP_148958590.1">
    <property type="nucleotide sequence ID" value="NZ_QSND01000003.1"/>
</dbReference>
<dbReference type="SUPFAM" id="SSF90123">
    <property type="entry name" value="ABC transporter transmembrane region"/>
    <property type="match status" value="1"/>
</dbReference>
<keyword evidence="3 8" id="KW-0812">Transmembrane</keyword>
<feature type="domain" description="ABC transmembrane type-1" evidence="10">
    <location>
        <begin position="19"/>
        <end position="304"/>
    </location>
</feature>
<dbReference type="CDD" id="cd07346">
    <property type="entry name" value="ABC_6TM_exporters"/>
    <property type="match status" value="1"/>
</dbReference>
<evidence type="ECO:0000256" key="8">
    <source>
        <dbReference type="SAM" id="Phobius"/>
    </source>
</evidence>
<dbReference type="InterPro" id="IPR003439">
    <property type="entry name" value="ABC_transporter-like_ATP-bd"/>
</dbReference>
<reference evidence="11 12" key="1">
    <citation type="submission" date="2018-08" db="EMBL/GenBank/DDBJ databases">
        <title>Bacillus phenotypic plasticity.</title>
        <authorList>
            <person name="Hurtado E."/>
        </authorList>
    </citation>
    <scope>NUCLEOTIDE SEQUENCE [LARGE SCALE GENOMIC DNA]</scope>
    <source>
        <strain evidence="11 12">427</strain>
    </source>
</reference>
<dbReference type="PROSITE" id="PS50893">
    <property type="entry name" value="ABC_TRANSPORTER_2"/>
    <property type="match status" value="1"/>
</dbReference>
<organism evidence="11 12">
    <name type="scientific">Bacillus swezeyi</name>
    <dbReference type="NCBI Taxonomy" id="1925020"/>
    <lineage>
        <taxon>Bacteria</taxon>
        <taxon>Bacillati</taxon>
        <taxon>Bacillota</taxon>
        <taxon>Bacilli</taxon>
        <taxon>Bacillales</taxon>
        <taxon>Bacillaceae</taxon>
        <taxon>Bacillus</taxon>
    </lineage>
</organism>
<comment type="subcellular location">
    <subcellularLocation>
        <location evidence="1">Cell membrane</location>
        <topology evidence="1">Multi-pass membrane protein</topology>
    </subcellularLocation>
</comment>
<evidence type="ECO:0000313" key="12">
    <source>
        <dbReference type="Proteomes" id="UP000324326"/>
    </source>
</evidence>
<dbReference type="SMART" id="SM00382">
    <property type="entry name" value="AAA"/>
    <property type="match status" value="1"/>
</dbReference>